<dbReference type="PANTHER" id="PTHR43685:SF2">
    <property type="entry name" value="GLYCOSYLTRANSFERASE 2-LIKE DOMAIN-CONTAINING PROTEIN"/>
    <property type="match status" value="1"/>
</dbReference>
<dbReference type="InterPro" id="IPR050834">
    <property type="entry name" value="Glycosyltransf_2"/>
</dbReference>
<dbReference type="EMBL" id="JACKVK010000008">
    <property type="protein sequence ID" value="MCV7421203.1"/>
    <property type="molecule type" value="Genomic_DNA"/>
</dbReference>
<feature type="domain" description="Glycosyltransferase 2-like" evidence="1">
    <location>
        <begin position="21"/>
        <end position="194"/>
    </location>
</feature>
<dbReference type="InterPro" id="IPR029044">
    <property type="entry name" value="Nucleotide-diphossugar_trans"/>
</dbReference>
<sequence length="318" mass="34792">MSTEPTPDSPTSSTGAAPAVSLCIPAYQAEKHLRETLDAAFAQTCEDMEILVLDNNTTDGTRAILDEALQERRDPRLRVVRNDATLSMPDNWNRVVELCRAPLIKLLCADDLIDKTCVQDQVDVLVEHPDVALVACKVDLLDDAGQPLRRSTGLRRLTGRHNGHTVVRQVVRSGGNPIGPSAAVTFRRKDFDDVGGFKGDLLYPMELELWTRLLRQGDFVGQPDAMAAFRVSADGATAFTSVRAQFGQQVELTRRIAGDGAWRMGSLDRAIGWLGAVTMQARRSLLFSRSAWRHGRRSANDHSALEGVVTPRPTGPAA</sequence>
<dbReference type="InterPro" id="IPR001173">
    <property type="entry name" value="Glyco_trans_2-like"/>
</dbReference>
<dbReference type="GO" id="GO:0044010">
    <property type="term" value="P:single-species biofilm formation"/>
    <property type="evidence" value="ECO:0007669"/>
    <property type="project" value="TreeGrafter"/>
</dbReference>
<organism evidence="2 3">
    <name type="scientific">Mycobacterium yunnanensis</name>
    <dbReference type="NCBI Taxonomy" id="368477"/>
    <lineage>
        <taxon>Bacteria</taxon>
        <taxon>Bacillati</taxon>
        <taxon>Actinomycetota</taxon>
        <taxon>Actinomycetes</taxon>
        <taxon>Mycobacteriales</taxon>
        <taxon>Mycobacteriaceae</taxon>
        <taxon>Mycobacterium</taxon>
    </lineage>
</organism>
<gene>
    <name evidence="2" type="ORF">H7K45_11690</name>
</gene>
<dbReference type="Pfam" id="PF00535">
    <property type="entry name" value="Glycos_transf_2"/>
    <property type="match status" value="1"/>
</dbReference>
<reference evidence="2" key="1">
    <citation type="submission" date="2020-07" db="EMBL/GenBank/DDBJ databases">
        <authorList>
            <person name="Pettersson B.M.F."/>
            <person name="Behra P.R.K."/>
            <person name="Ramesh M."/>
            <person name="Das S."/>
            <person name="Dasgupta S."/>
            <person name="Kirsebom L.A."/>
        </authorList>
    </citation>
    <scope>NUCLEOTIDE SEQUENCE</scope>
    <source>
        <strain evidence="2">DSM 44838</strain>
    </source>
</reference>
<dbReference type="RefSeq" id="WP_263995981.1">
    <property type="nucleotide sequence ID" value="NZ_JACKVK010000008.1"/>
</dbReference>
<protein>
    <submittedName>
        <fullName evidence="2">Glycosyltransferase family 2 protein</fullName>
    </submittedName>
</protein>
<evidence type="ECO:0000313" key="3">
    <source>
        <dbReference type="Proteomes" id="UP001141629"/>
    </source>
</evidence>
<accession>A0A9X2YZJ8</accession>
<comment type="caution">
    <text evidence="2">The sequence shown here is derived from an EMBL/GenBank/DDBJ whole genome shotgun (WGS) entry which is preliminary data.</text>
</comment>
<dbReference type="CDD" id="cd00761">
    <property type="entry name" value="Glyco_tranf_GTA_type"/>
    <property type="match status" value="1"/>
</dbReference>
<evidence type="ECO:0000259" key="1">
    <source>
        <dbReference type="Pfam" id="PF00535"/>
    </source>
</evidence>
<proteinExistence type="predicted"/>
<dbReference type="Gene3D" id="3.90.550.10">
    <property type="entry name" value="Spore Coat Polysaccharide Biosynthesis Protein SpsA, Chain A"/>
    <property type="match status" value="1"/>
</dbReference>
<dbReference type="PANTHER" id="PTHR43685">
    <property type="entry name" value="GLYCOSYLTRANSFERASE"/>
    <property type="match status" value="1"/>
</dbReference>
<evidence type="ECO:0000313" key="2">
    <source>
        <dbReference type="EMBL" id="MCV7421203.1"/>
    </source>
</evidence>
<reference evidence="2" key="2">
    <citation type="journal article" date="2022" name="BMC Genomics">
        <title>Comparative genome analysis of mycobacteria focusing on tRNA and non-coding RNA.</title>
        <authorList>
            <person name="Behra P.R.K."/>
            <person name="Pettersson B.M.F."/>
            <person name="Ramesh M."/>
            <person name="Das S."/>
            <person name="Dasgupta S."/>
            <person name="Kirsebom L.A."/>
        </authorList>
    </citation>
    <scope>NUCLEOTIDE SEQUENCE</scope>
    <source>
        <strain evidence="2">DSM 44838</strain>
    </source>
</reference>
<name>A0A9X2YZJ8_9MYCO</name>
<dbReference type="SUPFAM" id="SSF53448">
    <property type="entry name" value="Nucleotide-diphospho-sugar transferases"/>
    <property type="match status" value="1"/>
</dbReference>
<dbReference type="Proteomes" id="UP001141629">
    <property type="component" value="Unassembled WGS sequence"/>
</dbReference>
<dbReference type="AlphaFoldDB" id="A0A9X2YZJ8"/>
<keyword evidence="3" id="KW-1185">Reference proteome</keyword>